<dbReference type="AlphaFoldDB" id="A0ABD1TR82"/>
<name>A0ABD1TR82_9LAMI</name>
<sequence>MSVFDETEEDQFFDSRDEITYVSNLGSEYWHTAEKDEEEGLCSAEVKSGFDRLTDNGETVLANLESEQQLSSSCSSYSFQSNEAMEFIEGGPMENFMWKIKNLDD</sequence>
<reference evidence="2" key="1">
    <citation type="submission" date="2024-07" db="EMBL/GenBank/DDBJ databases">
        <title>Two chromosome-level genome assemblies of Korean endemic species Abeliophyllum distichum and Forsythia ovata (Oleaceae).</title>
        <authorList>
            <person name="Jang H."/>
        </authorList>
    </citation>
    <scope>NUCLEOTIDE SEQUENCE [LARGE SCALE GENOMIC DNA]</scope>
</reference>
<comment type="caution">
    <text evidence="1">The sequence shown here is derived from an EMBL/GenBank/DDBJ whole genome shotgun (WGS) entry which is preliminary data.</text>
</comment>
<accession>A0ABD1TR82</accession>
<gene>
    <name evidence="1" type="ORF">Fot_29192</name>
</gene>
<dbReference type="Proteomes" id="UP001604277">
    <property type="component" value="Unassembled WGS sequence"/>
</dbReference>
<evidence type="ECO:0000313" key="2">
    <source>
        <dbReference type="Proteomes" id="UP001604277"/>
    </source>
</evidence>
<evidence type="ECO:0000313" key="1">
    <source>
        <dbReference type="EMBL" id="KAL2515221.1"/>
    </source>
</evidence>
<dbReference type="EMBL" id="JBFOLJ010000008">
    <property type="protein sequence ID" value="KAL2515221.1"/>
    <property type="molecule type" value="Genomic_DNA"/>
</dbReference>
<keyword evidence="2" id="KW-1185">Reference proteome</keyword>
<proteinExistence type="predicted"/>
<organism evidence="1 2">
    <name type="scientific">Forsythia ovata</name>
    <dbReference type="NCBI Taxonomy" id="205694"/>
    <lineage>
        <taxon>Eukaryota</taxon>
        <taxon>Viridiplantae</taxon>
        <taxon>Streptophyta</taxon>
        <taxon>Embryophyta</taxon>
        <taxon>Tracheophyta</taxon>
        <taxon>Spermatophyta</taxon>
        <taxon>Magnoliopsida</taxon>
        <taxon>eudicotyledons</taxon>
        <taxon>Gunneridae</taxon>
        <taxon>Pentapetalae</taxon>
        <taxon>asterids</taxon>
        <taxon>lamiids</taxon>
        <taxon>Lamiales</taxon>
        <taxon>Oleaceae</taxon>
        <taxon>Forsythieae</taxon>
        <taxon>Forsythia</taxon>
    </lineage>
</organism>
<protein>
    <submittedName>
        <fullName evidence="1">Uncharacterized protein</fullName>
    </submittedName>
</protein>